<dbReference type="Proteomes" id="UP001346877">
    <property type="component" value="Chromosome"/>
</dbReference>
<name>A0ABZ1PES3_9ACTN</name>
<dbReference type="InterPro" id="IPR023381">
    <property type="entry name" value="YP001051499.1-like_dom_sf"/>
</dbReference>
<keyword evidence="2" id="KW-1185">Reference proteome</keyword>
<proteinExistence type="predicted"/>
<evidence type="ECO:0000313" key="1">
    <source>
        <dbReference type="EMBL" id="WUI82019.1"/>
    </source>
</evidence>
<protein>
    <submittedName>
        <fullName evidence="1">DUF416 family protein</fullName>
    </submittedName>
</protein>
<dbReference type="InterPro" id="IPR007338">
    <property type="entry name" value="DUF416"/>
</dbReference>
<dbReference type="Pfam" id="PF04222">
    <property type="entry name" value="DUF416"/>
    <property type="match status" value="1"/>
</dbReference>
<dbReference type="RefSeq" id="WP_328369613.1">
    <property type="nucleotide sequence ID" value="NZ_CP107936.1"/>
</dbReference>
<dbReference type="Gene3D" id="1.20.1590.10">
    <property type="entry name" value="YP_001051499.1 domain like"/>
    <property type="match status" value="1"/>
</dbReference>
<reference evidence="1 2" key="1">
    <citation type="submission" date="2022-10" db="EMBL/GenBank/DDBJ databases">
        <title>The complete genomes of actinobacterial strains from the NBC collection.</title>
        <authorList>
            <person name="Joergensen T.S."/>
            <person name="Alvarez Arevalo M."/>
            <person name="Sterndorff E.B."/>
            <person name="Faurdal D."/>
            <person name="Vuksanovic O."/>
            <person name="Mourched A.-S."/>
            <person name="Charusanti P."/>
            <person name="Shaw S."/>
            <person name="Blin K."/>
            <person name="Weber T."/>
        </authorList>
    </citation>
    <scope>NUCLEOTIDE SEQUENCE [LARGE SCALE GENOMIC DNA]</scope>
    <source>
        <strain evidence="1 2">NBC_00396</strain>
    </source>
</reference>
<dbReference type="EMBL" id="CP107941">
    <property type="protein sequence ID" value="WUI82019.1"/>
    <property type="molecule type" value="Genomic_DNA"/>
</dbReference>
<accession>A0ABZ1PES3</accession>
<organism evidence="1 2">
    <name type="scientific">Micromonospora zamorensis</name>
    <dbReference type="NCBI Taxonomy" id="709883"/>
    <lineage>
        <taxon>Bacteria</taxon>
        <taxon>Bacillati</taxon>
        <taxon>Actinomycetota</taxon>
        <taxon>Actinomycetes</taxon>
        <taxon>Micromonosporales</taxon>
        <taxon>Micromonosporaceae</taxon>
        <taxon>Micromonospora</taxon>
    </lineage>
</organism>
<sequence length="214" mass="23196">MGKKPESFDGQRLRVVVAALEPWQRVAFAASCVEVLVPSYVKFSELKQVGDADLVRTSVDAVWSALEVHEPDVLYPELPSPESVKELLPSEDDWNEWAPQAEDAVASLVYLLELLGSDDVTYAIYTAERAYAAVDEFSAREQGLGVLDADDRAALLGSPSTQVELRRQTEALRILRDSAGGRSAVAELRAAAQRTPVGGALQRGLRPSLRGSGC</sequence>
<evidence type="ECO:0000313" key="2">
    <source>
        <dbReference type="Proteomes" id="UP001346877"/>
    </source>
</evidence>
<gene>
    <name evidence="1" type="ORF">OG375_29795</name>
</gene>